<protein>
    <recommendedName>
        <fullName evidence="3">Transposase</fullName>
    </recommendedName>
</protein>
<name>A0A3E0D7I1_9BACT</name>
<organism evidence="1 2">
    <name type="scientific">Algoriphagus antarcticus</name>
    <dbReference type="NCBI Taxonomy" id="238540"/>
    <lineage>
        <taxon>Bacteria</taxon>
        <taxon>Pseudomonadati</taxon>
        <taxon>Bacteroidota</taxon>
        <taxon>Cytophagia</taxon>
        <taxon>Cytophagales</taxon>
        <taxon>Cyclobacteriaceae</taxon>
        <taxon>Algoriphagus</taxon>
    </lineage>
</organism>
<evidence type="ECO:0008006" key="3">
    <source>
        <dbReference type="Google" id="ProtNLM"/>
    </source>
</evidence>
<dbReference type="AlphaFoldDB" id="A0A3E0D7I1"/>
<evidence type="ECO:0000313" key="2">
    <source>
        <dbReference type="Proteomes" id="UP000256405"/>
    </source>
</evidence>
<gene>
    <name evidence="1" type="ORF">C8N25_13351</name>
</gene>
<dbReference type="OrthoDB" id="1428197at2"/>
<keyword evidence="2" id="KW-1185">Reference proteome</keyword>
<dbReference type="Proteomes" id="UP000256405">
    <property type="component" value="Unassembled WGS sequence"/>
</dbReference>
<proteinExistence type="predicted"/>
<comment type="caution">
    <text evidence="1">The sequence shown here is derived from an EMBL/GenBank/DDBJ whole genome shotgun (WGS) entry which is preliminary data.</text>
</comment>
<accession>A0A3E0D7I1</accession>
<feature type="non-terminal residue" evidence="1">
    <location>
        <position position="161"/>
    </location>
</feature>
<dbReference type="EMBL" id="QUNF01000033">
    <property type="protein sequence ID" value="REG78514.1"/>
    <property type="molecule type" value="Genomic_DNA"/>
</dbReference>
<evidence type="ECO:0000313" key="1">
    <source>
        <dbReference type="EMBL" id="REG78514.1"/>
    </source>
</evidence>
<reference evidence="1 2" key="1">
    <citation type="submission" date="2018-08" db="EMBL/GenBank/DDBJ databases">
        <title>Genomic Encyclopedia of Archaeal and Bacterial Type Strains, Phase II (KMG-II): from individual species to whole genera.</title>
        <authorList>
            <person name="Goeker M."/>
        </authorList>
    </citation>
    <scope>NUCLEOTIDE SEQUENCE [LARGE SCALE GENOMIC DNA]</scope>
    <source>
        <strain evidence="1 2">DSM 15986</strain>
    </source>
</reference>
<sequence length="161" mass="18795">MFTENLFTRILDLEDGWVVESVDTDFSKEEISIQIVCLSEQLEDTQTGELCKIYDHAPARKWRHLDTMQYKTYIKCALPRIITSQGKVKTVQPSWASGYERHTFLFEHAVIDLLQASKNQTKTAQIMRCGFNVVNRIMHLSTKRGMERRNYTELVFDQLSV</sequence>